<evidence type="ECO:0000313" key="1">
    <source>
        <dbReference type="EMBL" id="KIM32442.1"/>
    </source>
</evidence>
<gene>
    <name evidence="1" type="ORF">M408DRAFT_327011</name>
</gene>
<reference evidence="2" key="2">
    <citation type="submission" date="2015-01" db="EMBL/GenBank/DDBJ databases">
        <title>Evolutionary Origins and Diversification of the Mycorrhizal Mutualists.</title>
        <authorList>
            <consortium name="DOE Joint Genome Institute"/>
            <consortium name="Mycorrhizal Genomics Consortium"/>
            <person name="Kohler A."/>
            <person name="Kuo A."/>
            <person name="Nagy L.G."/>
            <person name="Floudas D."/>
            <person name="Copeland A."/>
            <person name="Barry K.W."/>
            <person name="Cichocki N."/>
            <person name="Veneault-Fourrey C."/>
            <person name="LaButti K."/>
            <person name="Lindquist E.A."/>
            <person name="Lipzen A."/>
            <person name="Lundell T."/>
            <person name="Morin E."/>
            <person name="Murat C."/>
            <person name="Riley R."/>
            <person name="Ohm R."/>
            <person name="Sun H."/>
            <person name="Tunlid A."/>
            <person name="Henrissat B."/>
            <person name="Grigoriev I.V."/>
            <person name="Hibbett D.S."/>
            <person name="Martin F."/>
        </authorList>
    </citation>
    <scope>NUCLEOTIDE SEQUENCE [LARGE SCALE GENOMIC DNA]</scope>
    <source>
        <strain evidence="2">MAFF 305830</strain>
    </source>
</reference>
<reference evidence="1 2" key="1">
    <citation type="submission" date="2014-04" db="EMBL/GenBank/DDBJ databases">
        <authorList>
            <consortium name="DOE Joint Genome Institute"/>
            <person name="Kuo A."/>
            <person name="Zuccaro A."/>
            <person name="Kohler A."/>
            <person name="Nagy L.G."/>
            <person name="Floudas D."/>
            <person name="Copeland A."/>
            <person name="Barry K.W."/>
            <person name="Cichocki N."/>
            <person name="Veneault-Fourrey C."/>
            <person name="LaButti K."/>
            <person name="Lindquist E.A."/>
            <person name="Lipzen A."/>
            <person name="Lundell T."/>
            <person name="Morin E."/>
            <person name="Murat C."/>
            <person name="Sun H."/>
            <person name="Tunlid A."/>
            <person name="Henrissat B."/>
            <person name="Grigoriev I.V."/>
            <person name="Hibbett D.S."/>
            <person name="Martin F."/>
            <person name="Nordberg H.P."/>
            <person name="Cantor M.N."/>
            <person name="Hua S.X."/>
        </authorList>
    </citation>
    <scope>NUCLEOTIDE SEQUENCE [LARGE SCALE GENOMIC DNA]</scope>
    <source>
        <strain evidence="1 2">MAFF 305830</strain>
    </source>
</reference>
<organism evidence="1 2">
    <name type="scientific">Serendipita vermifera MAFF 305830</name>
    <dbReference type="NCBI Taxonomy" id="933852"/>
    <lineage>
        <taxon>Eukaryota</taxon>
        <taxon>Fungi</taxon>
        <taxon>Dikarya</taxon>
        <taxon>Basidiomycota</taxon>
        <taxon>Agaricomycotina</taxon>
        <taxon>Agaricomycetes</taxon>
        <taxon>Sebacinales</taxon>
        <taxon>Serendipitaceae</taxon>
        <taxon>Serendipita</taxon>
    </lineage>
</organism>
<dbReference type="AlphaFoldDB" id="A0A0C2XU80"/>
<dbReference type="HOGENOM" id="CLU_2980555_0_0_1"/>
<dbReference type="EMBL" id="KN824280">
    <property type="protein sequence ID" value="KIM32442.1"/>
    <property type="molecule type" value="Genomic_DNA"/>
</dbReference>
<evidence type="ECO:0000313" key="2">
    <source>
        <dbReference type="Proteomes" id="UP000054097"/>
    </source>
</evidence>
<dbReference type="Proteomes" id="UP000054097">
    <property type="component" value="Unassembled WGS sequence"/>
</dbReference>
<name>A0A0C2XU80_SERVB</name>
<protein>
    <submittedName>
        <fullName evidence="1">Uncharacterized protein</fullName>
    </submittedName>
</protein>
<accession>A0A0C2XU80</accession>
<keyword evidence="2" id="KW-1185">Reference proteome</keyword>
<proteinExistence type="predicted"/>
<sequence length="58" mass="6913">MAPTLAIESARRAKMKRIVMLVFGMYAKGCDLEWNVRFESKGKEKKKKKKKSLRRRKR</sequence>